<gene>
    <name evidence="1" type="ORF">g.1192</name>
</gene>
<protein>
    <submittedName>
        <fullName evidence="1">Uncharacterized protein</fullName>
    </submittedName>
</protein>
<organism evidence="1">
    <name type="scientific">Homalodisca liturata</name>
    <dbReference type="NCBI Taxonomy" id="320908"/>
    <lineage>
        <taxon>Eukaryota</taxon>
        <taxon>Metazoa</taxon>
        <taxon>Ecdysozoa</taxon>
        <taxon>Arthropoda</taxon>
        <taxon>Hexapoda</taxon>
        <taxon>Insecta</taxon>
        <taxon>Pterygota</taxon>
        <taxon>Neoptera</taxon>
        <taxon>Paraneoptera</taxon>
        <taxon>Hemiptera</taxon>
        <taxon>Auchenorrhyncha</taxon>
        <taxon>Membracoidea</taxon>
        <taxon>Cicadellidae</taxon>
        <taxon>Cicadellinae</taxon>
        <taxon>Proconiini</taxon>
        <taxon>Homalodisca</taxon>
    </lineage>
</organism>
<feature type="non-terminal residue" evidence="1">
    <location>
        <position position="110"/>
    </location>
</feature>
<feature type="non-terminal residue" evidence="1">
    <location>
        <position position="1"/>
    </location>
</feature>
<evidence type="ECO:0000313" key="1">
    <source>
        <dbReference type="EMBL" id="JAS93697.1"/>
    </source>
</evidence>
<dbReference type="AlphaFoldDB" id="A0A1B6J3E5"/>
<proteinExistence type="predicted"/>
<name>A0A1B6J3E5_9HEMI</name>
<dbReference type="EMBL" id="GECU01014009">
    <property type="protein sequence ID" value="JAS93697.1"/>
    <property type="molecule type" value="Transcribed_RNA"/>
</dbReference>
<accession>A0A1B6J3E5</accession>
<sequence length="110" mass="12651">SRDVDSSYDTFIGILSDVIGSSSACSNGNSKLSKAKLTSPWITLQLINKIETRRKLLRTFRKRPYDSAFKNYYNRFCNNLKNEIDFVKMQHYTNKISACSGDSAQQWKII</sequence>
<reference evidence="1" key="1">
    <citation type="submission" date="2015-11" db="EMBL/GenBank/DDBJ databases">
        <title>De novo transcriptome assembly of four potential Pierce s Disease insect vectors from Arizona vineyards.</title>
        <authorList>
            <person name="Tassone E.E."/>
        </authorList>
    </citation>
    <scope>NUCLEOTIDE SEQUENCE</scope>
</reference>